<dbReference type="EMBL" id="ACLJ02000003">
    <property type="protein sequence ID" value="EFK53641.1"/>
    <property type="molecule type" value="Genomic_DNA"/>
</dbReference>
<dbReference type="InterPro" id="IPR012337">
    <property type="entry name" value="RNaseH-like_sf"/>
</dbReference>
<dbReference type="SUPFAM" id="SSF52113">
    <property type="entry name" value="BRCT domain"/>
    <property type="match status" value="1"/>
</dbReference>
<feature type="region of interest" description="Disordered" evidence="1">
    <location>
        <begin position="257"/>
        <end position="303"/>
    </location>
</feature>
<organism evidence="3 4">
    <name type="scientific">Corynebacterium genitalium ATCC 33030</name>
    <dbReference type="NCBI Taxonomy" id="585529"/>
    <lineage>
        <taxon>Bacteria</taxon>
        <taxon>Bacillati</taxon>
        <taxon>Actinomycetota</taxon>
        <taxon>Actinomycetes</taxon>
        <taxon>Mycobacteriales</taxon>
        <taxon>Corynebacteriaceae</taxon>
        <taxon>Corynebacterium</taxon>
    </lineage>
</organism>
<dbReference type="Gene3D" id="3.40.50.10190">
    <property type="entry name" value="BRCT domain"/>
    <property type="match status" value="1"/>
</dbReference>
<feature type="compositionally biased region" description="Basic and acidic residues" evidence="1">
    <location>
        <begin position="260"/>
        <end position="271"/>
    </location>
</feature>
<dbReference type="PROSITE" id="PS50172">
    <property type="entry name" value="BRCT"/>
    <property type="match status" value="1"/>
</dbReference>
<dbReference type="InterPro" id="IPR036420">
    <property type="entry name" value="BRCT_dom_sf"/>
</dbReference>
<dbReference type="SUPFAM" id="SSF53098">
    <property type="entry name" value="Ribonuclease H-like"/>
    <property type="match status" value="1"/>
</dbReference>
<dbReference type="CDD" id="cd17748">
    <property type="entry name" value="BRCT_DNA_ligase_like"/>
    <property type="match status" value="1"/>
</dbReference>
<gene>
    <name evidence="3" type="ORF">HMPREF0291_11298</name>
</gene>
<dbReference type="HOGENOM" id="CLU_047806_0_1_11"/>
<evidence type="ECO:0000259" key="2">
    <source>
        <dbReference type="PROSITE" id="PS50172"/>
    </source>
</evidence>
<dbReference type="OrthoDB" id="9803913at2"/>
<accession>D7WEW0</accession>
<dbReference type="Proteomes" id="UP000004208">
    <property type="component" value="Unassembled WGS sequence"/>
</dbReference>
<keyword evidence="4" id="KW-1185">Reference proteome</keyword>
<dbReference type="RefSeq" id="WP_005289627.1">
    <property type="nucleotide sequence ID" value="NZ_CM000961.1"/>
</dbReference>
<dbReference type="InterPro" id="IPR001357">
    <property type="entry name" value="BRCT_dom"/>
</dbReference>
<dbReference type="eggNOG" id="COG0847">
    <property type="taxonomic scope" value="Bacteria"/>
</dbReference>
<dbReference type="GO" id="GO:0003676">
    <property type="term" value="F:nucleic acid binding"/>
    <property type="evidence" value="ECO:0007669"/>
    <property type="project" value="InterPro"/>
</dbReference>
<comment type="caution">
    <text evidence="3">The sequence shown here is derived from an EMBL/GenBank/DDBJ whole genome shotgun (WGS) entry which is preliminary data.</text>
</comment>
<evidence type="ECO:0000256" key="1">
    <source>
        <dbReference type="SAM" id="MobiDB-lite"/>
    </source>
</evidence>
<name>D7WEW0_9CORY</name>
<dbReference type="Gene3D" id="3.30.420.10">
    <property type="entry name" value="Ribonuclease H-like superfamily/Ribonuclease H"/>
    <property type="match status" value="1"/>
</dbReference>
<dbReference type="eggNOG" id="COG0272">
    <property type="taxonomic scope" value="Bacteria"/>
</dbReference>
<reference evidence="3" key="1">
    <citation type="submission" date="2010-06" db="EMBL/GenBank/DDBJ databases">
        <authorList>
            <person name="Muzny D."/>
            <person name="Qin X."/>
            <person name="Buhay C."/>
            <person name="Dugan-Rocha S."/>
            <person name="Ding Y."/>
            <person name="Chen G."/>
            <person name="Hawes A."/>
            <person name="Holder M."/>
            <person name="Jhangiani S."/>
            <person name="Johnson A."/>
            <person name="Khan Z."/>
            <person name="Li Z."/>
            <person name="Liu W."/>
            <person name="Liu X."/>
            <person name="Perez L."/>
            <person name="Shen H."/>
            <person name="Wang Q."/>
            <person name="Watt J."/>
            <person name="Xi L."/>
            <person name="Xin Y."/>
            <person name="Zhou J."/>
            <person name="Deng J."/>
            <person name="Jiang H."/>
            <person name="Liu Y."/>
            <person name="Qu J."/>
            <person name="Song X.-Z."/>
            <person name="Zhang L."/>
            <person name="Villasana D."/>
            <person name="Johnson A."/>
            <person name="Liu J."/>
            <person name="Liyanage D."/>
            <person name="Lorensuhewa L."/>
            <person name="Robinson T."/>
            <person name="Song A."/>
            <person name="Song B.-B."/>
            <person name="Dinh H."/>
            <person name="Thornton R."/>
            <person name="Coyle M."/>
            <person name="Francisco L."/>
            <person name="Jackson L."/>
            <person name="Javaid M."/>
            <person name="Korchina V."/>
            <person name="Kovar C."/>
            <person name="Mata R."/>
            <person name="Mathew T."/>
            <person name="Ngo R."/>
            <person name="Nguyen L."/>
            <person name="Nguyen N."/>
            <person name="Okwuonu G."/>
            <person name="Ongeri F."/>
            <person name="Pham C."/>
            <person name="Simmons D."/>
            <person name="Wilczek-Boney K."/>
            <person name="Hale W."/>
            <person name="Jakkamsetti A."/>
            <person name="Pham P."/>
            <person name="Ruth R."/>
            <person name="San Lucas F."/>
            <person name="Warren J."/>
            <person name="Zhang J."/>
            <person name="Zhao Z."/>
            <person name="Zhou C."/>
            <person name="Zhu D."/>
            <person name="Lee S."/>
            <person name="Bess C."/>
            <person name="Blankenburg K."/>
            <person name="Forbes L."/>
            <person name="Fu Q."/>
            <person name="Gubbala S."/>
            <person name="Hirani K."/>
            <person name="Jayaseelan J.C."/>
            <person name="Lara F."/>
            <person name="Munidasa M."/>
            <person name="Palculict T."/>
            <person name="Patil S."/>
            <person name="Pu L.-L."/>
            <person name="Saada N."/>
            <person name="Tang L."/>
            <person name="Weissenberger G."/>
            <person name="Zhu Y."/>
            <person name="Hemphill L."/>
            <person name="Shang Y."/>
            <person name="Youmans B."/>
            <person name="Ayvaz T."/>
            <person name="Ross M."/>
            <person name="Santibanez J."/>
            <person name="Aqrawi P."/>
            <person name="Gross S."/>
            <person name="Joshi V."/>
            <person name="Fowler G."/>
            <person name="Nazareth L."/>
            <person name="Reid J."/>
            <person name="Worley K."/>
            <person name="Petrosino J."/>
            <person name="Highlander S."/>
            <person name="Gibbs R."/>
        </authorList>
    </citation>
    <scope>NUCLEOTIDE SEQUENCE [LARGE SCALE GENOMIC DNA]</scope>
    <source>
        <strain evidence="3">ATCC 33030</strain>
    </source>
</reference>
<feature type="domain" description="BRCT" evidence="2">
    <location>
        <begin position="298"/>
        <end position="381"/>
    </location>
</feature>
<dbReference type="AlphaFoldDB" id="D7WEW0"/>
<dbReference type="STRING" id="585529.HMPREF0291_11298"/>
<proteinExistence type="predicted"/>
<evidence type="ECO:0000313" key="3">
    <source>
        <dbReference type="EMBL" id="EFK53641.1"/>
    </source>
</evidence>
<evidence type="ECO:0000313" key="4">
    <source>
        <dbReference type="Proteomes" id="UP000004208"/>
    </source>
</evidence>
<dbReference type="InterPro" id="IPR036397">
    <property type="entry name" value="RNaseH_sf"/>
</dbReference>
<sequence>MISALGTRVVVTGAAAEIHPEELEAALRGSSEPTVINLDDITNTEVRSGDSWDESTVAIESGGETVTVRFAPGDTEGPQQLCALLTGESVNVDTITGFSFVAVAVHTASQDWGSVDRVDLARVTDGEVTERFSLEPPTKEALADFIGDSPLVGYNGYFDASALHYAGLVSDLTFACVLTQARAAELDVPNHKLDTLADFFGVDADPASVMNALARHAKHTGSLEDFVHASGFAMGTVSADRVIPVLRDFSGAASSIQKASKAEKDTPKKEQQGNNRGPAPWQSVATPDTIPDPAVDADPNSPLYGQNVTLTGEFDPFDKGQLWDGIANQGGQVGKNVTKKTTILVTGEWATMTSKEKRARELMDKGQDIDIWPAEKLLNVLGLDEEPPF</sequence>
<protein>
    <recommendedName>
        <fullName evidence="2">BRCT domain-containing protein</fullName>
    </recommendedName>
</protein>